<sequence>MLSRDLLNGFNEFGMVITRHLESYQSMPASVLGLINHSVMRHLDSRMIIEDPMTAFSPLAVSATSFPLPDIQCLPLLDSYVEAVCIEGLGSYFTRIIGLFGNIMLTLSGDETQNQQVVNWVKEGKRGAFLMTDAGGPSLHQWRSQVVETDQQNWQITIDKEWGIGALDCEFAIVILARPGQMIPQAWLLPPEACSQLQRSAIGAPWLDGNVQLGNINGSFRVNQSGALRRGGLMAVKQFLTFVRPRFVFSLMQHLHWLEQQGRLILNAQQHETREYLTSVAKMLASQRCFNRYSEDEVMALKFSSNALLYDLVEQRSVTLLSDQRDLLGFTKMEGSSYRCLMEICQRHRAKNYV</sequence>
<reference evidence="1 2" key="1">
    <citation type="journal article" date="2017" name="Nat. Microbiol.">
        <title>Natural product diversity associated with the nematode symbionts Photorhabdus and Xenorhabdus.</title>
        <authorList>
            <person name="Tobias N.J."/>
            <person name="Wolff H."/>
            <person name="Djahanschiri B."/>
            <person name="Grundmann F."/>
            <person name="Kronenwerth M."/>
            <person name="Shi Y.M."/>
            <person name="Simonyi S."/>
            <person name="Grun P."/>
            <person name="Shapiro-Ilan D."/>
            <person name="Pidot S.J."/>
            <person name="Stinear T.P."/>
            <person name="Ebersberger I."/>
            <person name="Bode H.B."/>
        </authorList>
    </citation>
    <scope>NUCLEOTIDE SEQUENCE [LARGE SCALE GENOMIC DNA]</scope>
    <source>
        <strain evidence="1 2">DSM 17907</strain>
    </source>
</reference>
<dbReference type="Proteomes" id="UP000221101">
    <property type="component" value="Unassembled WGS sequence"/>
</dbReference>
<comment type="caution">
    <text evidence="1">The sequence shown here is derived from an EMBL/GenBank/DDBJ whole genome shotgun (WGS) entry which is preliminary data.</text>
</comment>
<evidence type="ECO:0000313" key="1">
    <source>
        <dbReference type="EMBL" id="PHM70605.1"/>
    </source>
</evidence>
<organism evidence="1 2">
    <name type="scientific">Xenorhabdus kozodoii</name>
    <dbReference type="NCBI Taxonomy" id="351676"/>
    <lineage>
        <taxon>Bacteria</taxon>
        <taxon>Pseudomonadati</taxon>
        <taxon>Pseudomonadota</taxon>
        <taxon>Gammaproteobacteria</taxon>
        <taxon>Enterobacterales</taxon>
        <taxon>Morganellaceae</taxon>
        <taxon>Xenorhabdus</taxon>
    </lineage>
</organism>
<protein>
    <recommendedName>
        <fullName evidence="3">Acyl-CoA dehydrogenase</fullName>
    </recommendedName>
</protein>
<dbReference type="EMBL" id="NJCX01000024">
    <property type="protein sequence ID" value="PHM70605.1"/>
    <property type="molecule type" value="Genomic_DNA"/>
</dbReference>
<evidence type="ECO:0008006" key="3">
    <source>
        <dbReference type="Google" id="ProtNLM"/>
    </source>
</evidence>
<gene>
    <name evidence="1" type="ORF">Xkoz_03045</name>
</gene>
<dbReference type="AlphaFoldDB" id="A0A2D0L4U9"/>
<name>A0A2D0L4U9_9GAMM</name>
<evidence type="ECO:0000313" key="2">
    <source>
        <dbReference type="Proteomes" id="UP000221101"/>
    </source>
</evidence>
<keyword evidence="2" id="KW-1185">Reference proteome</keyword>
<accession>A0A2D0L4U9</accession>
<proteinExistence type="predicted"/>